<evidence type="ECO:0000313" key="2">
    <source>
        <dbReference type="EMBL" id="BAX03456.1"/>
    </source>
</evidence>
<reference evidence="2 3" key="1">
    <citation type="journal article" date="2017" name="Microbes Environ.">
        <title>Discovery and Complete Genome Sequence of a Bacteriophage from an Obligate Intracellular Symbiont of a Cellulolytic Protist in the Termite Gut.</title>
        <authorList>
            <person name="Pramono A.K."/>
            <person name="Kuwahara H."/>
            <person name="Itoh T."/>
            <person name="Toyoda A."/>
            <person name="Yamada A."/>
            <person name="Hongoh Y."/>
        </authorList>
    </citation>
    <scope>NUCLEOTIDE SEQUENCE [LARGE SCALE GENOMIC DNA]</scope>
    <source>
        <strain evidence="2">ProJPt-Bp1</strain>
    </source>
</reference>
<dbReference type="Pfam" id="PF12705">
    <property type="entry name" value="PDDEXK_1"/>
    <property type="match status" value="1"/>
</dbReference>
<proteinExistence type="predicted"/>
<dbReference type="Gene3D" id="3.90.320.10">
    <property type="match status" value="1"/>
</dbReference>
<evidence type="ECO:0000259" key="1">
    <source>
        <dbReference type="Pfam" id="PF12705"/>
    </source>
</evidence>
<dbReference type="GeneID" id="65105613"/>
<dbReference type="EMBL" id="AP017903">
    <property type="protein sequence ID" value="BAX03456.1"/>
    <property type="molecule type" value="Genomic_DNA"/>
</dbReference>
<sequence length="314" mass="37059">MGLWQEDPIKFWDVWYNGISEETNSYMEWGKAVHMYVLQPKRFKNNYMIANKSKPKSKNAEDFIRNIADEDTSIDFKQDLMDTYKRCYTCTGLDKKEILNRARALYEEMKGYKAIIKHVEAGGGVISEKENDVLKGIVRAMEEHKEIDKLIYRSDGLNEWEYRWEQEGIKCKCMADAVREDKDGNIHILDLKTSSKSPKEFIKNVQQRNNWYIQQLAFYSMGLYAHIEAHKEKNKVYPSEYRLFHDIIYISSDRNTTNPSVYLIQLNMAIGYECQMIRDKLEEIKSCLKERNIGRGKGYYDNNGLDFTVNIDYL</sequence>
<dbReference type="KEGG" id="vg:65105613"/>
<keyword evidence="3" id="KW-1185">Reference proteome</keyword>
<dbReference type="InterPro" id="IPR038726">
    <property type="entry name" value="PDDEXK_AddAB-type"/>
</dbReference>
<protein>
    <submittedName>
        <fullName evidence="2">Exonucleaase VIII</fullName>
    </submittedName>
</protein>
<dbReference type="InterPro" id="IPR011604">
    <property type="entry name" value="PDDEXK-like_dom_sf"/>
</dbReference>
<dbReference type="RefSeq" id="YP_010088179.1">
    <property type="nucleotide sequence ID" value="NC_055706.1"/>
</dbReference>
<feature type="domain" description="PD-(D/E)XK endonuclease-like" evidence="1">
    <location>
        <begin position="96"/>
        <end position="232"/>
    </location>
</feature>
<name>A0A1V1FV31_9CAUD</name>
<organism evidence="2 3">
    <name type="scientific">Azobacteroides phage ProJPt-Bp1</name>
    <dbReference type="NCBI Taxonomy" id="1920526"/>
    <lineage>
        <taxon>Viruses</taxon>
        <taxon>Duplodnaviria</taxon>
        <taxon>Heunggongvirae</taxon>
        <taxon>Uroviricota</taxon>
        <taxon>Caudoviricetes</taxon>
        <taxon>Crassvirales</taxon>
        <taxon>Suoliviridae</taxon>
        <taxon>Dechshavirus</taxon>
        <taxon>Dechshavirus japanensis</taxon>
    </lineage>
</organism>
<accession>A0A1V1FV31</accession>
<evidence type="ECO:0000313" key="3">
    <source>
        <dbReference type="Proteomes" id="UP000222295"/>
    </source>
</evidence>
<dbReference type="Proteomes" id="UP000222295">
    <property type="component" value="Segment"/>
</dbReference>